<keyword evidence="3" id="KW-1185">Reference proteome</keyword>
<organism evidence="2 3">
    <name type="scientific">Paenibacillus rhizosphaerae</name>
    <dbReference type="NCBI Taxonomy" id="297318"/>
    <lineage>
        <taxon>Bacteria</taxon>
        <taxon>Bacillati</taxon>
        <taxon>Bacillota</taxon>
        <taxon>Bacilli</taxon>
        <taxon>Bacillales</taxon>
        <taxon>Paenibacillaceae</taxon>
        <taxon>Paenibacillus</taxon>
    </lineage>
</organism>
<keyword evidence="1" id="KW-0472">Membrane</keyword>
<feature type="transmembrane region" description="Helical" evidence="1">
    <location>
        <begin position="6"/>
        <end position="25"/>
    </location>
</feature>
<accession>A0A1R1F289</accession>
<comment type="caution">
    <text evidence="2">The sequence shown here is derived from an EMBL/GenBank/DDBJ whole genome shotgun (WGS) entry which is preliminary data.</text>
</comment>
<name>A0A1R1F289_9BACL</name>
<evidence type="ECO:0000313" key="3">
    <source>
        <dbReference type="Proteomes" id="UP000187172"/>
    </source>
</evidence>
<dbReference type="Proteomes" id="UP000187172">
    <property type="component" value="Unassembled WGS sequence"/>
</dbReference>
<protein>
    <submittedName>
        <fullName evidence="2">Uncharacterized protein</fullName>
    </submittedName>
</protein>
<evidence type="ECO:0000313" key="2">
    <source>
        <dbReference type="EMBL" id="OMF58223.1"/>
    </source>
</evidence>
<keyword evidence="1" id="KW-1133">Transmembrane helix</keyword>
<keyword evidence="1" id="KW-0812">Transmembrane</keyword>
<proteinExistence type="predicted"/>
<gene>
    <name evidence="2" type="ORF">BK138_06665</name>
</gene>
<dbReference type="EMBL" id="MRTP01000001">
    <property type="protein sequence ID" value="OMF58223.1"/>
    <property type="molecule type" value="Genomic_DNA"/>
</dbReference>
<evidence type="ECO:0000256" key="1">
    <source>
        <dbReference type="SAM" id="Phobius"/>
    </source>
</evidence>
<dbReference type="RefSeq" id="WP_076167546.1">
    <property type="nucleotide sequence ID" value="NZ_MRTP01000001.1"/>
</dbReference>
<reference evidence="2 3" key="1">
    <citation type="submission" date="2016-11" db="EMBL/GenBank/DDBJ databases">
        <title>Paenibacillus species isolates.</title>
        <authorList>
            <person name="Beno S.M."/>
        </authorList>
    </citation>
    <scope>NUCLEOTIDE SEQUENCE [LARGE SCALE GENOMIC DNA]</scope>
    <source>
        <strain evidence="2 3">FSL R5-0378</strain>
    </source>
</reference>
<dbReference type="AlphaFoldDB" id="A0A1R1F289"/>
<feature type="transmembrane region" description="Helical" evidence="1">
    <location>
        <begin position="46"/>
        <end position="65"/>
    </location>
</feature>
<sequence length="66" mass="7474">MWIYIVVIGIALLAAVGTFWVGFSAENKKRNPEYEHRTKKNLSKLTSMYVVTVVLAIIICVAVYLK</sequence>
<dbReference type="STRING" id="297318.BK138_06665"/>